<dbReference type="InterPro" id="IPR020084">
    <property type="entry name" value="NUDIX_hydrolase_CS"/>
</dbReference>
<dbReference type="EMBL" id="LT906446">
    <property type="protein sequence ID" value="SNU98144.1"/>
    <property type="molecule type" value="Genomic_DNA"/>
</dbReference>
<evidence type="ECO:0000259" key="2">
    <source>
        <dbReference type="PROSITE" id="PS51462"/>
    </source>
</evidence>
<keyword evidence="1 3" id="KW-0378">Hydrolase</keyword>
<protein>
    <submittedName>
        <fullName evidence="3">CTP pyrophosphohydrolase</fullName>
        <ecNumber evidence="3">3.6.1.-</ecNumber>
    </submittedName>
</protein>
<dbReference type="InterPro" id="IPR015797">
    <property type="entry name" value="NUDIX_hydrolase-like_dom_sf"/>
</dbReference>
<dbReference type="InterPro" id="IPR000086">
    <property type="entry name" value="NUDIX_hydrolase_dom"/>
</dbReference>
<evidence type="ECO:0000256" key="1">
    <source>
        <dbReference type="ARBA" id="ARBA00022801"/>
    </source>
</evidence>
<evidence type="ECO:0000313" key="4">
    <source>
        <dbReference type="Proteomes" id="UP000215383"/>
    </source>
</evidence>
<feature type="domain" description="Nudix hydrolase" evidence="2">
    <location>
        <begin position="2"/>
        <end position="127"/>
    </location>
</feature>
<dbReference type="eggNOG" id="COG1051">
    <property type="taxonomic scope" value="Bacteria"/>
</dbReference>
<dbReference type="Pfam" id="PF00293">
    <property type="entry name" value="NUDIX"/>
    <property type="match status" value="1"/>
</dbReference>
<reference evidence="3 4" key="1">
    <citation type="submission" date="2017-06" db="EMBL/GenBank/DDBJ databases">
        <authorList>
            <consortium name="Pathogen Informatics"/>
        </authorList>
    </citation>
    <scope>NUCLEOTIDE SEQUENCE [LARGE SCALE GENOMIC DNA]</scope>
    <source>
        <strain evidence="3 4">NCTC10570</strain>
    </source>
</reference>
<dbReference type="GO" id="GO:0006281">
    <property type="term" value="P:DNA repair"/>
    <property type="evidence" value="ECO:0007669"/>
    <property type="project" value="UniProtKB-KW"/>
</dbReference>
<dbReference type="GeneID" id="78506898"/>
<dbReference type="PANTHER" id="PTHR30087:SF1">
    <property type="entry name" value="HYPOTHETICAL CYTOSOLIC PROTEIN"/>
    <property type="match status" value="1"/>
</dbReference>
<dbReference type="EC" id="3.6.1.-" evidence="3"/>
<dbReference type="PROSITE" id="PS51462">
    <property type="entry name" value="NUDIX"/>
    <property type="match status" value="1"/>
</dbReference>
<accession>A0A239TMV0</accession>
<gene>
    <name evidence="3" type="primary">nudG</name>
    <name evidence="3" type="ORF">SAMEA4364220_00878</name>
</gene>
<keyword evidence="4" id="KW-1185">Reference proteome</keyword>
<dbReference type="eggNOG" id="COG1683">
    <property type="taxonomic scope" value="Bacteria"/>
</dbReference>
<dbReference type="PROSITE" id="PS00893">
    <property type="entry name" value="NUDIX_BOX"/>
    <property type="match status" value="1"/>
</dbReference>
<dbReference type="GO" id="GO:0046872">
    <property type="term" value="F:metal ion binding"/>
    <property type="evidence" value="ECO:0007669"/>
    <property type="project" value="UniProtKB-KW"/>
</dbReference>
<evidence type="ECO:0000313" key="3">
    <source>
        <dbReference type="EMBL" id="SNU98144.1"/>
    </source>
</evidence>
<sequence length="267" mass="30547">MKKIHVVAAIIRDKDKILTAKRNYGNLKGFWEFPGGKVNIDEQPEIALQRELREELNAEIKISEYFTSIEYDYPDFHMKMDCYICTTEKFELNEAIHSKFKWLTLSDLDSVNWLEADKIVVNRLKIYLSKNILVSACLLGDNCKYNGGNNYNQNVVDLVKNKNVIKVCPEILANLPLPRKPVEISNDKIITKDKVDMTELYMNSAKKAMQDIADKEIDLAILKANSPTCGSKYIYDGTFSHKLIEGNGIFAQMIKDKGILVISERDI</sequence>
<dbReference type="SUPFAM" id="SSF55811">
    <property type="entry name" value="Nudix"/>
    <property type="match status" value="1"/>
</dbReference>
<dbReference type="CDD" id="cd03425">
    <property type="entry name" value="NUDIX_MutT_NudA_like"/>
    <property type="match status" value="1"/>
</dbReference>
<dbReference type="RefSeq" id="WP_036254959.1">
    <property type="nucleotide sequence ID" value="NZ_CALXYH010000032.1"/>
</dbReference>
<dbReference type="Gene3D" id="3.90.79.10">
    <property type="entry name" value="Nucleoside Triphosphate Pyrophosphohydrolase"/>
    <property type="match status" value="1"/>
</dbReference>
<organism evidence="3 4">
    <name type="scientific">Megamonas hypermegale</name>
    <dbReference type="NCBI Taxonomy" id="158847"/>
    <lineage>
        <taxon>Bacteria</taxon>
        <taxon>Bacillati</taxon>
        <taxon>Bacillota</taxon>
        <taxon>Negativicutes</taxon>
        <taxon>Selenomonadales</taxon>
        <taxon>Selenomonadaceae</taxon>
        <taxon>Megamonas</taxon>
    </lineage>
</organism>
<dbReference type="GO" id="GO:0016787">
    <property type="term" value="F:hydrolase activity"/>
    <property type="evidence" value="ECO:0007669"/>
    <property type="project" value="UniProtKB-KW"/>
</dbReference>
<dbReference type="PANTHER" id="PTHR30087">
    <property type="entry name" value="INNER MEMBRANE PROTEIN"/>
    <property type="match status" value="1"/>
</dbReference>
<dbReference type="InterPro" id="IPR007553">
    <property type="entry name" value="2-thiour_desulf"/>
</dbReference>
<proteinExistence type="predicted"/>
<name>A0A239TMV0_9FIRM</name>
<dbReference type="Pfam" id="PF04463">
    <property type="entry name" value="2-thiour_desulf"/>
    <property type="match status" value="1"/>
</dbReference>
<dbReference type="Proteomes" id="UP000215383">
    <property type="component" value="Chromosome 1"/>
</dbReference>
<dbReference type="AlphaFoldDB" id="A0A239TMV0"/>